<proteinExistence type="predicted"/>
<feature type="region of interest" description="Disordered" evidence="2">
    <location>
        <begin position="261"/>
        <end position="282"/>
    </location>
</feature>
<feature type="domain" description="XS" evidence="3">
    <location>
        <begin position="286"/>
        <end position="399"/>
    </location>
</feature>
<dbReference type="InterPro" id="IPR005380">
    <property type="entry name" value="XS_domain"/>
</dbReference>
<dbReference type="PANTHER" id="PTHR21596">
    <property type="entry name" value="RIBONUCLEASE P SUBUNIT P38"/>
    <property type="match status" value="1"/>
</dbReference>
<feature type="compositionally biased region" description="Acidic residues" evidence="2">
    <location>
        <begin position="142"/>
        <end position="162"/>
    </location>
</feature>
<evidence type="ECO:0000259" key="4">
    <source>
        <dbReference type="Pfam" id="PF03469"/>
    </source>
</evidence>
<sequence length="812" mass="91858">MDLDMDDYMDPYEEAEAEAAAEAAGVTGPGAASADEESDGEDDSEAESDYEEESYGLLKSGKHRVRNPDGTFRCPFCPGKKKQDYKLKDLLQHADGIGVSSKHRRHGRERAFHRAFARFVRAEPSFAQELSTIVGIPGAASADEESDGEDDSEAESDYEEESYGLLKSGKHRVRNPDGTFRCPFCPGKKKQDYKLKDLLQHADGIGVSSKHRRHGRERAFHRAFARFVRAEPSFAQELSTIVGIPGATVTATANADATDKGKAVANGHTSGSSAVAVTEGPPQDGEEKFAWPWCGILAAGAGFNAENFADRVAMFSPEDIVPLVFDDTENSECFAIVRFSPGWGGFSDALALENQFSVNKLGKKEWEARSSCGGAVDGEENENGEVKVYGWVAREVDYTAGGLVGRYLRKHTDIKTIDEITKSQREPLGKIVAALATQLEAKNQDLQDLETKKNATEFSIARLEEDNRRLHEAYNEEMRKLHRKARDNALRIFQDNENLKLEIENNKREMILRAKQLEKLSVENANDRKKLAELSDEKQKAKDDKSELELASIEQQRNDQDILKLVEDQKREKEDALARMLELEKELHEKRELELEVTRLNGTLQVMKHLEGDDDGDIHDKMEKLSEKLEHERKRLEELSGELVRKERESNDELQEARKELIMGLEDILSGRTAIGIKRMGELDERPFQNACKRKYGNDDYETRAAELVSSWQEEIKKPAWHPYKFVKAEDGSDKEVVNDEDPRLKQLWIEYGDDVCNAVKTALSEVNEYNPSGRYVVSELWNFRKNRKATMKEVLRFIFQQMEVPGKRRRG</sequence>
<evidence type="ECO:0000256" key="2">
    <source>
        <dbReference type="SAM" id="MobiDB-lite"/>
    </source>
</evidence>
<keyword evidence="1" id="KW-0175">Coiled coil</keyword>
<protein>
    <recommendedName>
        <fullName evidence="7">Factor of DNA methylation 1-5/IDN2 domain-containing protein</fullName>
    </recommendedName>
</protein>
<feature type="region of interest" description="Disordered" evidence="2">
    <location>
        <begin position="1"/>
        <end position="63"/>
    </location>
</feature>
<feature type="domain" description="Zinc finger-XS" evidence="5">
    <location>
        <begin position="74"/>
        <end position="117"/>
    </location>
</feature>
<organism evidence="6">
    <name type="scientific">Aegilops tauschii</name>
    <name type="common">Tausch's goatgrass</name>
    <name type="synonym">Aegilops squarrosa</name>
    <dbReference type="NCBI Taxonomy" id="37682"/>
    <lineage>
        <taxon>Eukaryota</taxon>
        <taxon>Viridiplantae</taxon>
        <taxon>Streptophyta</taxon>
        <taxon>Embryophyta</taxon>
        <taxon>Tracheophyta</taxon>
        <taxon>Spermatophyta</taxon>
        <taxon>Magnoliopsida</taxon>
        <taxon>Liliopsida</taxon>
        <taxon>Poales</taxon>
        <taxon>Poaceae</taxon>
        <taxon>BOP clade</taxon>
        <taxon>Pooideae</taxon>
        <taxon>Triticodae</taxon>
        <taxon>Triticeae</taxon>
        <taxon>Triticinae</taxon>
        <taxon>Aegilops</taxon>
    </lineage>
</organism>
<dbReference type="GO" id="GO:0080188">
    <property type="term" value="P:gene silencing by siRNA-directed DNA methylation"/>
    <property type="evidence" value="ECO:0007669"/>
    <property type="project" value="InterPro"/>
</dbReference>
<dbReference type="EnsemblPlants" id="EMT16997">
    <property type="protein sequence ID" value="EMT16997"/>
    <property type="gene ID" value="F775_14651"/>
</dbReference>
<feature type="coiled-coil region" evidence="1">
    <location>
        <begin position="432"/>
        <end position="656"/>
    </location>
</feature>
<feature type="compositionally biased region" description="Acidic residues" evidence="2">
    <location>
        <begin position="34"/>
        <end position="54"/>
    </location>
</feature>
<accession>N1R3S3</accession>
<feature type="region of interest" description="Disordered" evidence="2">
    <location>
        <begin position="138"/>
        <end position="170"/>
    </location>
</feature>
<dbReference type="Gene3D" id="3.30.70.2890">
    <property type="entry name" value="XS domain"/>
    <property type="match status" value="1"/>
</dbReference>
<dbReference type="AlphaFoldDB" id="N1R3S3"/>
<evidence type="ECO:0000313" key="6">
    <source>
        <dbReference type="EnsemblPlants" id="EMT16997"/>
    </source>
</evidence>
<dbReference type="InterPro" id="IPR045177">
    <property type="entry name" value="FDM1-5/IDN2"/>
</dbReference>
<dbReference type="Pfam" id="PF03469">
    <property type="entry name" value="XH"/>
    <property type="match status" value="1"/>
</dbReference>
<feature type="compositionally biased region" description="Acidic residues" evidence="2">
    <location>
        <begin position="1"/>
        <end position="19"/>
    </location>
</feature>
<evidence type="ECO:0000256" key="1">
    <source>
        <dbReference type="SAM" id="Coils"/>
    </source>
</evidence>
<dbReference type="PANTHER" id="PTHR21596:SF51">
    <property type="entry name" value="OS01G0147700 PROTEIN"/>
    <property type="match status" value="1"/>
</dbReference>
<dbReference type="InterPro" id="IPR005381">
    <property type="entry name" value="Znf-XS_domain"/>
</dbReference>
<dbReference type="Pfam" id="PF03470">
    <property type="entry name" value="zf-XS"/>
    <property type="match status" value="2"/>
</dbReference>
<dbReference type="InterPro" id="IPR038588">
    <property type="entry name" value="XS_domain_sf"/>
</dbReference>
<feature type="domain" description="Zinc finger-XS" evidence="5">
    <location>
        <begin position="182"/>
        <end position="225"/>
    </location>
</feature>
<dbReference type="InterPro" id="IPR005379">
    <property type="entry name" value="FDM1-5/IDN2_XH"/>
</dbReference>
<feature type="domain" description="Factor of DNA methylation 1-5/IDN2" evidence="4">
    <location>
        <begin position="678"/>
        <end position="804"/>
    </location>
</feature>
<evidence type="ECO:0000259" key="5">
    <source>
        <dbReference type="Pfam" id="PF03470"/>
    </source>
</evidence>
<evidence type="ECO:0000259" key="3">
    <source>
        <dbReference type="Pfam" id="PF03468"/>
    </source>
</evidence>
<dbReference type="Pfam" id="PF03468">
    <property type="entry name" value="XS"/>
    <property type="match status" value="1"/>
</dbReference>
<evidence type="ECO:0008006" key="7">
    <source>
        <dbReference type="Google" id="ProtNLM"/>
    </source>
</evidence>
<name>N1R3S3_AEGTA</name>
<reference evidence="6" key="1">
    <citation type="submission" date="2015-06" db="UniProtKB">
        <authorList>
            <consortium name="EnsemblPlants"/>
        </authorList>
    </citation>
    <scope>IDENTIFICATION</scope>
</reference>